<evidence type="ECO:0000256" key="6">
    <source>
        <dbReference type="ARBA" id="ARBA00023136"/>
    </source>
</evidence>
<evidence type="ECO:0000256" key="5">
    <source>
        <dbReference type="ARBA" id="ARBA00022989"/>
    </source>
</evidence>
<comment type="caution">
    <text evidence="9">The sequence shown here is derived from an EMBL/GenBank/DDBJ whole genome shotgun (WGS) entry which is preliminary data.</text>
</comment>
<evidence type="ECO:0000256" key="1">
    <source>
        <dbReference type="ARBA" id="ARBA00004651"/>
    </source>
</evidence>
<evidence type="ECO:0000256" key="7">
    <source>
        <dbReference type="RuleBase" id="RU363032"/>
    </source>
</evidence>
<dbReference type="CDD" id="cd06261">
    <property type="entry name" value="TM_PBP2"/>
    <property type="match status" value="1"/>
</dbReference>
<dbReference type="Gene3D" id="1.10.3720.10">
    <property type="entry name" value="MetI-like"/>
    <property type="match status" value="1"/>
</dbReference>
<dbReference type="PANTHER" id="PTHR32243:SF18">
    <property type="entry name" value="INNER MEMBRANE ABC TRANSPORTER PERMEASE PROTEIN YCJP"/>
    <property type="match status" value="1"/>
</dbReference>
<dbReference type="InterPro" id="IPR000515">
    <property type="entry name" value="MetI-like"/>
</dbReference>
<comment type="similarity">
    <text evidence="7">Belongs to the binding-protein-dependent transport system permease family.</text>
</comment>
<keyword evidence="2 7" id="KW-0813">Transport</keyword>
<feature type="transmembrane region" description="Helical" evidence="7">
    <location>
        <begin position="190"/>
        <end position="213"/>
    </location>
</feature>
<feature type="domain" description="ABC transmembrane type-1" evidence="8">
    <location>
        <begin position="122"/>
        <end position="314"/>
    </location>
</feature>
<protein>
    <recommendedName>
        <fullName evidence="8">ABC transmembrane type-1 domain-containing protein</fullName>
    </recommendedName>
</protein>
<evidence type="ECO:0000313" key="10">
    <source>
        <dbReference type="Proteomes" id="UP000660675"/>
    </source>
</evidence>
<dbReference type="PANTHER" id="PTHR32243">
    <property type="entry name" value="MALTOSE TRANSPORT SYSTEM PERMEASE-RELATED"/>
    <property type="match status" value="1"/>
</dbReference>
<evidence type="ECO:0000259" key="8">
    <source>
        <dbReference type="PROSITE" id="PS50928"/>
    </source>
</evidence>
<gene>
    <name evidence="9" type="ORF">GCM10015535_64560</name>
</gene>
<feature type="transmembrane region" description="Helical" evidence="7">
    <location>
        <begin position="293"/>
        <end position="314"/>
    </location>
</feature>
<evidence type="ECO:0000256" key="4">
    <source>
        <dbReference type="ARBA" id="ARBA00022692"/>
    </source>
</evidence>
<dbReference type="InterPro" id="IPR006059">
    <property type="entry name" value="SBP"/>
</dbReference>
<name>A0ABQ2W8S6_9ACTN</name>
<keyword evidence="3" id="KW-1003">Cell membrane</keyword>
<organism evidence="9 10">
    <name type="scientific">Streptomyces gelaticus</name>
    <dbReference type="NCBI Taxonomy" id="285446"/>
    <lineage>
        <taxon>Bacteria</taxon>
        <taxon>Bacillati</taxon>
        <taxon>Actinomycetota</taxon>
        <taxon>Actinomycetes</taxon>
        <taxon>Kitasatosporales</taxon>
        <taxon>Streptomycetaceae</taxon>
        <taxon>Streptomyces</taxon>
    </lineage>
</organism>
<dbReference type="EMBL" id="BMTF01000035">
    <property type="protein sequence ID" value="GGV95952.1"/>
    <property type="molecule type" value="Genomic_DNA"/>
</dbReference>
<dbReference type="SUPFAM" id="SSF161098">
    <property type="entry name" value="MetI-like"/>
    <property type="match status" value="1"/>
</dbReference>
<dbReference type="Gene3D" id="3.40.190.10">
    <property type="entry name" value="Periplasmic binding protein-like II"/>
    <property type="match status" value="1"/>
</dbReference>
<evidence type="ECO:0000256" key="3">
    <source>
        <dbReference type="ARBA" id="ARBA00022475"/>
    </source>
</evidence>
<dbReference type="Proteomes" id="UP000660675">
    <property type="component" value="Unassembled WGS sequence"/>
</dbReference>
<feature type="transmembrane region" description="Helical" evidence="7">
    <location>
        <begin position="124"/>
        <end position="145"/>
    </location>
</feature>
<feature type="transmembrane region" description="Helical" evidence="7">
    <location>
        <begin position="234"/>
        <end position="256"/>
    </location>
</feature>
<keyword evidence="10" id="KW-1185">Reference proteome</keyword>
<keyword evidence="6 7" id="KW-0472">Membrane</keyword>
<comment type="subcellular location">
    <subcellularLocation>
        <location evidence="1 7">Cell membrane</location>
        <topology evidence="1 7">Multi-pass membrane protein</topology>
    </subcellularLocation>
</comment>
<keyword evidence="4 7" id="KW-0812">Transmembrane</keyword>
<proteinExistence type="inferred from homology"/>
<evidence type="ECO:0000256" key="2">
    <source>
        <dbReference type="ARBA" id="ARBA00022448"/>
    </source>
</evidence>
<dbReference type="SUPFAM" id="SSF53850">
    <property type="entry name" value="Periplasmic binding protein-like II"/>
    <property type="match status" value="1"/>
</dbReference>
<reference evidence="10" key="1">
    <citation type="journal article" date="2019" name="Int. J. Syst. Evol. Microbiol.">
        <title>The Global Catalogue of Microorganisms (GCM) 10K type strain sequencing project: providing services to taxonomists for standard genome sequencing and annotation.</title>
        <authorList>
            <consortium name="The Broad Institute Genomics Platform"/>
            <consortium name="The Broad Institute Genome Sequencing Center for Infectious Disease"/>
            <person name="Wu L."/>
            <person name="Ma J."/>
        </authorList>
    </citation>
    <scope>NUCLEOTIDE SEQUENCE [LARGE SCALE GENOMIC DNA]</scope>
    <source>
        <strain evidence="10">JCM 4376</strain>
    </source>
</reference>
<dbReference type="Pfam" id="PF00528">
    <property type="entry name" value="BPD_transp_1"/>
    <property type="match status" value="1"/>
</dbReference>
<dbReference type="InterPro" id="IPR050901">
    <property type="entry name" value="BP-dep_ABC_trans_perm"/>
</dbReference>
<evidence type="ECO:0000313" key="9">
    <source>
        <dbReference type="EMBL" id="GGV95952.1"/>
    </source>
</evidence>
<dbReference type="InterPro" id="IPR035906">
    <property type="entry name" value="MetI-like_sf"/>
</dbReference>
<feature type="transmembrane region" description="Helical" evidence="7">
    <location>
        <begin position="157"/>
        <end position="178"/>
    </location>
</feature>
<accession>A0ABQ2W8S6</accession>
<keyword evidence="5 7" id="KW-1133">Transmembrane helix</keyword>
<dbReference type="PROSITE" id="PS50928">
    <property type="entry name" value="ABC_TM1"/>
    <property type="match status" value="1"/>
</dbReference>
<sequence length="317" mass="34659">MIPSFVKAGTSGGKKYALPLYGGASVIYYRKDLFEEAHVAQPRTLGELVSSAQKVKAANIDKRKNFQGIYLPASDNHFMEAWIFSHGANYAKRNSDGTWKGTLDTPQANAGFAMLQQLWSSLRMSAAVTSVVVVLAVLFGFMAAVAASRFRFKGRGALVMLLIVVQMLPAEALFISQFRMLDDWNLLSTVTGLSLLCLGRSVPFTMWLLRGFIDNIPAELEEAAMVDGCSRVGAFFRVALPLLGPGLITSSVFAFLHTWNEYNLALIVMTKTDHATLPLWLRSFSSETSATDWGGVMAGSALIAVPMIVLFMSVHSR</sequence>
<dbReference type="Pfam" id="PF01547">
    <property type="entry name" value="SBP_bac_1"/>
    <property type="match status" value="1"/>
</dbReference>